<evidence type="ECO:0000313" key="3">
    <source>
        <dbReference type="Proteomes" id="UP000030753"/>
    </source>
</evidence>
<dbReference type="EMBL" id="JH717846">
    <property type="protein sequence ID" value="EWY84435.1"/>
    <property type="molecule type" value="Genomic_DNA"/>
</dbReference>
<organism evidence="2 3">
    <name type="scientific">Fusarium oxysporum NRRL 32931</name>
    <dbReference type="NCBI Taxonomy" id="660029"/>
    <lineage>
        <taxon>Eukaryota</taxon>
        <taxon>Fungi</taxon>
        <taxon>Dikarya</taxon>
        <taxon>Ascomycota</taxon>
        <taxon>Pezizomycotina</taxon>
        <taxon>Sordariomycetes</taxon>
        <taxon>Hypocreomycetidae</taxon>
        <taxon>Hypocreales</taxon>
        <taxon>Nectriaceae</taxon>
        <taxon>Fusarium</taxon>
        <taxon>Fusarium oxysporum species complex</taxon>
    </lineage>
</organism>
<evidence type="ECO:0000313" key="2">
    <source>
        <dbReference type="EMBL" id="EWY84435.1"/>
    </source>
</evidence>
<accession>W9HTZ7</accession>
<dbReference type="OrthoDB" id="3045089at2759"/>
<dbReference type="InterPro" id="IPR054464">
    <property type="entry name" value="ULD_fung"/>
</dbReference>
<reference evidence="2 3" key="1">
    <citation type="submission" date="2011-06" db="EMBL/GenBank/DDBJ databases">
        <title>The Genome Sequence of Fusarium oxysporum FOSC 3-a.</title>
        <authorList>
            <consortium name="The Broad Institute Genome Sequencing Platform"/>
            <person name="Ma L.-J."/>
            <person name="Gale L.R."/>
            <person name="Schwartz D.C."/>
            <person name="Zhou S."/>
            <person name="Corby-Kistler H."/>
            <person name="Young S.K."/>
            <person name="Zeng Q."/>
            <person name="Gargeya S."/>
            <person name="Fitzgerald M."/>
            <person name="Haas B."/>
            <person name="Abouelleil A."/>
            <person name="Alvarado L."/>
            <person name="Arachchi H.M."/>
            <person name="Berlin A."/>
            <person name="Brown A."/>
            <person name="Chapman S.B."/>
            <person name="Chen Z."/>
            <person name="Dunbar C."/>
            <person name="Freedman E."/>
            <person name="Gearin G."/>
            <person name="Gellesch M."/>
            <person name="Goldberg J."/>
            <person name="Griggs A."/>
            <person name="Gujja S."/>
            <person name="Heiman D."/>
            <person name="Howarth C."/>
            <person name="Larson L."/>
            <person name="Lui A."/>
            <person name="MacDonald P.J.P."/>
            <person name="Mehta T."/>
            <person name="Montmayeur A."/>
            <person name="Murphy C."/>
            <person name="Neiman D."/>
            <person name="Pearson M."/>
            <person name="Priest M."/>
            <person name="Roberts A."/>
            <person name="Saif S."/>
            <person name="Shea T."/>
            <person name="Shenoy N."/>
            <person name="Sisk P."/>
            <person name="Stolte C."/>
            <person name="Sykes S."/>
            <person name="Wortman J."/>
            <person name="Nusbaum C."/>
            <person name="Birren B."/>
        </authorList>
    </citation>
    <scope>NUCLEOTIDE SEQUENCE [LARGE SCALE GENOMIC DNA]</scope>
    <source>
        <strain evidence="3">FOSC 3-a</strain>
    </source>
</reference>
<protein>
    <recommendedName>
        <fullName evidence="1">Ubiquitin-like domain-containing protein</fullName>
    </recommendedName>
</protein>
<dbReference type="PANTHER" id="PTHR38886:SF1">
    <property type="entry name" value="NACHT-NTPASE AND P-LOOP NTPASES N-TERMINAL DOMAIN-CONTAINING PROTEIN"/>
    <property type="match status" value="1"/>
</dbReference>
<dbReference type="AlphaFoldDB" id="W9HTZ7"/>
<gene>
    <name evidence="2" type="ORF">FOYG_11889</name>
</gene>
<name>W9HTZ7_FUSOX</name>
<feature type="domain" description="Ubiquitin-like" evidence="1">
    <location>
        <begin position="303"/>
        <end position="380"/>
    </location>
</feature>
<proteinExistence type="predicted"/>
<evidence type="ECO:0000259" key="1">
    <source>
        <dbReference type="Pfam" id="PF22893"/>
    </source>
</evidence>
<dbReference type="Pfam" id="PF22893">
    <property type="entry name" value="ULD_2"/>
    <property type="match status" value="1"/>
</dbReference>
<dbReference type="HOGENOM" id="CLU_075343_0_0_1"/>
<dbReference type="PANTHER" id="PTHR38886">
    <property type="entry name" value="SESA DOMAIN-CONTAINING PROTEIN"/>
    <property type="match status" value="1"/>
</dbReference>
<dbReference type="Proteomes" id="UP000030753">
    <property type="component" value="Unassembled WGS sequence"/>
</dbReference>
<sequence length="380" mass="42711">MSFGYAVGDVIAILGLFERIAIELRNYKDAPMHFKRLCAEPDLVRSTLKHVLILEPESPAERQTLEKVRAIIMHCRQPLQSMAEKMRAKESSLGHFKTTRSLSSIGTRLHWSMIAQGDVEELRKTIMSQMAAINILLSVQQMNHIDHIALQSRNIGTSQSLMVEKHANAIAGHASNILTITSRTQSAIDALAVDAGTNAEAQSKQANTINKNLNAIEKTMLGLARKTENTTAMVRRQAAFLSRHAKILFRLMQDLKELFKLLTRCSKEMLQAISRNTCMLLDITAQLKHIIRAIEAIPLHLTLDIVRLDDAHGESWALPLQACTTWESFNDMLQFVVYANNRPGVDYITHNLFDVSNAKTGKHVDQNTWEMSVKPGFHVE</sequence>